<organism evidence="1 2">
    <name type="scientific">Ruminococcoides intestinihominis</name>
    <dbReference type="NCBI Taxonomy" id="3133161"/>
    <lineage>
        <taxon>Bacteria</taxon>
        <taxon>Bacillati</taxon>
        <taxon>Bacillota</taxon>
        <taxon>Clostridia</taxon>
        <taxon>Eubacteriales</taxon>
        <taxon>Oscillospiraceae</taxon>
        <taxon>Ruminococcoides</taxon>
    </lineage>
</organism>
<accession>A0ABV1HW69</accession>
<comment type="caution">
    <text evidence="1">The sequence shown here is derived from an EMBL/GenBank/DDBJ whole genome shotgun (WGS) entry which is preliminary data.</text>
</comment>
<protein>
    <recommendedName>
        <fullName evidence="3">GNAT family N-acetyltransferase</fullName>
    </recommendedName>
</protein>
<gene>
    <name evidence="1" type="ORF">ABFO16_08160</name>
</gene>
<evidence type="ECO:0000313" key="1">
    <source>
        <dbReference type="EMBL" id="MEQ2566213.1"/>
    </source>
</evidence>
<evidence type="ECO:0000313" key="2">
    <source>
        <dbReference type="Proteomes" id="UP001478133"/>
    </source>
</evidence>
<dbReference type="Proteomes" id="UP001478133">
    <property type="component" value="Unassembled WGS sequence"/>
</dbReference>
<dbReference type="RefSeq" id="WP_367286550.1">
    <property type="nucleotide sequence ID" value="NZ_JBBMEY010000038.1"/>
</dbReference>
<dbReference type="EMBL" id="JBBMFI010000035">
    <property type="protein sequence ID" value="MEQ2566213.1"/>
    <property type="molecule type" value="Genomic_DNA"/>
</dbReference>
<proteinExistence type="predicted"/>
<name>A0ABV1HW69_9FIRM</name>
<reference evidence="1 2" key="1">
    <citation type="submission" date="2024-03" db="EMBL/GenBank/DDBJ databases">
        <title>Human intestinal bacterial collection.</title>
        <authorList>
            <person name="Pauvert C."/>
            <person name="Hitch T.C.A."/>
            <person name="Clavel T."/>
        </authorList>
    </citation>
    <scope>NUCLEOTIDE SEQUENCE [LARGE SCALE GENOMIC DNA]</scope>
    <source>
        <strain evidence="1 2">CLA-AP-H18</strain>
    </source>
</reference>
<sequence>MSIVKDKYKNYLYLDVMLDQKKNVPFYIKQGFNVMEDGTGMNIVNENNKY</sequence>
<evidence type="ECO:0008006" key="3">
    <source>
        <dbReference type="Google" id="ProtNLM"/>
    </source>
</evidence>
<keyword evidence="2" id="KW-1185">Reference proteome</keyword>